<reference evidence="6 7" key="1">
    <citation type="submission" date="2019-02" db="EMBL/GenBank/DDBJ databases">
        <authorList>
            <person name="Kanzanas C."/>
            <person name="Smith M.A."/>
            <person name="Zack K.M."/>
            <person name="Garlena R.A."/>
            <person name="Russell D.A."/>
            <person name="Pope W.H."/>
            <person name="Jacobs-Sera D."/>
            <person name="Hatfull G.F."/>
        </authorList>
    </citation>
    <scope>NUCLEOTIDE SEQUENCE [LARGE SCALE GENOMIC DNA]</scope>
</reference>
<dbReference type="HAMAP" id="MF_00223">
    <property type="entry name" value="FolE"/>
    <property type="match status" value="1"/>
</dbReference>
<protein>
    <recommendedName>
        <fullName evidence="3">GTP cyclohydrolase I</fullName>
        <ecNumber evidence="3">3.5.4.16</ecNumber>
    </recommendedName>
</protein>
<comment type="pathway">
    <text evidence="2">Cofactor biosynthesis; 7,8-dihydroneopterin triphosphate biosynthesis; 7,8-dihydroneopterin triphosphate from GTP: step 1/1.</text>
</comment>
<dbReference type="GO" id="GO:0008270">
    <property type="term" value="F:zinc ion binding"/>
    <property type="evidence" value="ECO:0007669"/>
    <property type="project" value="TreeGrafter"/>
</dbReference>
<dbReference type="InterPro" id="IPR020602">
    <property type="entry name" value="GTP_CycHdrlase_I_dom"/>
</dbReference>
<accession>A0A482JAE2</accession>
<evidence type="ECO:0000256" key="4">
    <source>
        <dbReference type="ARBA" id="ARBA00022801"/>
    </source>
</evidence>
<dbReference type="InterPro" id="IPR043134">
    <property type="entry name" value="GTP-CH-I_N"/>
</dbReference>
<dbReference type="GO" id="GO:0005525">
    <property type="term" value="F:GTP binding"/>
    <property type="evidence" value="ECO:0007669"/>
    <property type="project" value="TreeGrafter"/>
</dbReference>
<dbReference type="Proteomes" id="UP000294565">
    <property type="component" value="Segment"/>
</dbReference>
<feature type="domain" description="GTP cyclohydrolase I" evidence="5">
    <location>
        <begin position="29"/>
        <end position="192"/>
    </location>
</feature>
<dbReference type="PANTHER" id="PTHR11109:SF7">
    <property type="entry name" value="GTP CYCLOHYDROLASE 1"/>
    <property type="match status" value="1"/>
</dbReference>
<dbReference type="GO" id="GO:0046654">
    <property type="term" value="P:tetrahydrofolate biosynthetic process"/>
    <property type="evidence" value="ECO:0007669"/>
    <property type="project" value="InterPro"/>
</dbReference>
<dbReference type="RefSeq" id="YP_010049676.1">
    <property type="nucleotide sequence ID" value="NC_054393.1"/>
</dbReference>
<sequence length="210" mass="22934">MTATNGHVKTWGGDELPPVPVVTPEARAADAVQQLLDALGVDEGDHTARTPQRVAKAWREMLAGYREDPADHLETTFSAPGNPGLVIVDRIELQSTCAHHMLPFTGRATVAYRPANGQSIVGLSKMARLVNGFSRRLQVQERIGAQVVDAIMERLKPEGAMCLITASHDCMRLRGVREPEAETTTEARRGLLLDHEISLIHLRHLGSAAR</sequence>
<dbReference type="GO" id="GO:0003934">
    <property type="term" value="F:GTP cyclohydrolase I activity"/>
    <property type="evidence" value="ECO:0007669"/>
    <property type="project" value="UniProtKB-EC"/>
</dbReference>
<dbReference type="KEGG" id="vg:63742996"/>
<dbReference type="InterPro" id="IPR043133">
    <property type="entry name" value="GTP-CH-I_C/QueF"/>
</dbReference>
<keyword evidence="4 6" id="KW-0378">Hydrolase</keyword>
<dbReference type="GeneID" id="63742996"/>
<dbReference type="SUPFAM" id="SSF55620">
    <property type="entry name" value="Tetrahydrobiopterin biosynthesis enzymes-like"/>
    <property type="match status" value="1"/>
</dbReference>
<evidence type="ECO:0000259" key="5">
    <source>
        <dbReference type="Pfam" id="PF01227"/>
    </source>
</evidence>
<evidence type="ECO:0000256" key="1">
    <source>
        <dbReference type="ARBA" id="ARBA00001052"/>
    </source>
</evidence>
<keyword evidence="7" id="KW-1185">Reference proteome</keyword>
<dbReference type="EMBL" id="MK494099">
    <property type="protein sequence ID" value="QBP29664.1"/>
    <property type="molecule type" value="Genomic_DNA"/>
</dbReference>
<dbReference type="Gene3D" id="1.10.286.10">
    <property type="match status" value="1"/>
</dbReference>
<evidence type="ECO:0000313" key="6">
    <source>
        <dbReference type="EMBL" id="QBP29664.1"/>
    </source>
</evidence>
<comment type="catalytic activity">
    <reaction evidence="1">
        <text>GTP + H2O = 7,8-dihydroneopterin 3'-triphosphate + formate + H(+)</text>
        <dbReference type="Rhea" id="RHEA:17473"/>
        <dbReference type="ChEBI" id="CHEBI:15377"/>
        <dbReference type="ChEBI" id="CHEBI:15378"/>
        <dbReference type="ChEBI" id="CHEBI:15740"/>
        <dbReference type="ChEBI" id="CHEBI:37565"/>
        <dbReference type="ChEBI" id="CHEBI:58462"/>
        <dbReference type="EC" id="3.5.4.16"/>
    </reaction>
</comment>
<organism evidence="6 7">
    <name type="scientific">Mycobacterium phage Typha</name>
    <dbReference type="NCBI Taxonomy" id="2517971"/>
    <lineage>
        <taxon>Viruses</taxon>
        <taxon>Duplodnaviria</taxon>
        <taxon>Heunggongvirae</taxon>
        <taxon>Uroviricota</taxon>
        <taxon>Caudoviricetes</taxon>
        <taxon>Typhavirus</taxon>
        <taxon>Typhavirus typha</taxon>
    </lineage>
</organism>
<evidence type="ECO:0000256" key="2">
    <source>
        <dbReference type="ARBA" id="ARBA00005080"/>
    </source>
</evidence>
<dbReference type="NCBIfam" id="NF006826">
    <property type="entry name" value="PRK09347.1-3"/>
    <property type="match status" value="1"/>
</dbReference>
<evidence type="ECO:0000313" key="7">
    <source>
        <dbReference type="Proteomes" id="UP000294565"/>
    </source>
</evidence>
<gene>
    <name evidence="6" type="primary">7</name>
    <name evidence="6" type="ORF">SEA_TYPHA_7</name>
</gene>
<dbReference type="Pfam" id="PF01227">
    <property type="entry name" value="GTP_cyclohydroI"/>
    <property type="match status" value="1"/>
</dbReference>
<dbReference type="NCBIfam" id="NF006825">
    <property type="entry name" value="PRK09347.1-2"/>
    <property type="match status" value="1"/>
</dbReference>
<dbReference type="UniPathway" id="UPA00848">
    <property type="reaction ID" value="UER00151"/>
</dbReference>
<dbReference type="InterPro" id="IPR001474">
    <property type="entry name" value="GTP_CycHdrlase_I"/>
</dbReference>
<dbReference type="GO" id="GO:0006729">
    <property type="term" value="P:tetrahydrobiopterin biosynthetic process"/>
    <property type="evidence" value="ECO:0007669"/>
    <property type="project" value="TreeGrafter"/>
</dbReference>
<dbReference type="FunFam" id="3.30.1130.10:FF:000001">
    <property type="entry name" value="GTP cyclohydrolase 1"/>
    <property type="match status" value="1"/>
</dbReference>
<name>A0A482JAE2_9CAUD</name>
<dbReference type="Gene3D" id="3.30.1130.10">
    <property type="match status" value="1"/>
</dbReference>
<dbReference type="EC" id="3.5.4.16" evidence="3"/>
<proteinExistence type="inferred from homology"/>
<dbReference type="PANTHER" id="PTHR11109">
    <property type="entry name" value="GTP CYCLOHYDROLASE I"/>
    <property type="match status" value="1"/>
</dbReference>
<evidence type="ECO:0000256" key="3">
    <source>
        <dbReference type="ARBA" id="ARBA00012715"/>
    </source>
</evidence>